<evidence type="ECO:0000313" key="2">
    <source>
        <dbReference type="EMBL" id="GAX57748.1"/>
    </source>
</evidence>
<reference evidence="3" key="1">
    <citation type="submission" date="2017-05" db="EMBL/GenBank/DDBJ databases">
        <title>Streptomyces olivochromogenes NBRC 3561 whole genome shotgun sequence.</title>
        <authorList>
            <person name="Dohra H."/>
            <person name="Kodani S."/>
        </authorList>
    </citation>
    <scope>NUCLEOTIDE SEQUENCE [LARGE SCALE GENOMIC DNA]</scope>
    <source>
        <strain evidence="3">NBRC 3561</strain>
    </source>
</reference>
<protein>
    <submittedName>
        <fullName evidence="2">Uncharacterized protein</fullName>
    </submittedName>
</protein>
<accession>A0A250VU21</accession>
<sequence>MLRTLPGERIVRCATAQSSPASSTQALPSSSAQRSSAGAQHGVPQPAGVGASLVCLRQGAARREGRARRMRTWVACYRRVGQPCGDGGVWSAPTTGPTTAVCGRDAGILIGRRALGRTRPGHVSARVASMSLAPGSTPAATGRLVGACAPSPAGRNDAVDSRRSPTPLPGPAGILFAAPRPSCGCVAAQSWFGLADLFNATKAAGCRERRRRLKQVSLVRPIRSGSLPRSTVNAPSCPADRGGLGHGDELVISCERKVVRHQLLEPSTAATVAPDCCIKGSLPPVSACA</sequence>
<dbReference type="EMBL" id="BDQI01000039">
    <property type="protein sequence ID" value="GAX57748.1"/>
    <property type="molecule type" value="Genomic_DNA"/>
</dbReference>
<feature type="compositionally biased region" description="Low complexity" evidence="1">
    <location>
        <begin position="14"/>
        <end position="40"/>
    </location>
</feature>
<keyword evidence="3" id="KW-1185">Reference proteome</keyword>
<dbReference type="AlphaFoldDB" id="A0A250VU21"/>
<feature type="region of interest" description="Disordered" evidence="1">
    <location>
        <begin position="14"/>
        <end position="45"/>
    </location>
</feature>
<evidence type="ECO:0000313" key="3">
    <source>
        <dbReference type="Proteomes" id="UP000217446"/>
    </source>
</evidence>
<comment type="caution">
    <text evidence="2">The sequence shown here is derived from an EMBL/GenBank/DDBJ whole genome shotgun (WGS) entry which is preliminary data.</text>
</comment>
<organism evidence="2 3">
    <name type="scientific">Streptomyces olivochromogenes</name>
    <dbReference type="NCBI Taxonomy" id="1963"/>
    <lineage>
        <taxon>Bacteria</taxon>
        <taxon>Bacillati</taxon>
        <taxon>Actinomycetota</taxon>
        <taxon>Actinomycetes</taxon>
        <taxon>Kitasatosporales</taxon>
        <taxon>Streptomycetaceae</taxon>
        <taxon>Streptomyces</taxon>
    </lineage>
</organism>
<gene>
    <name evidence="2" type="ORF">SO3561_09318</name>
</gene>
<evidence type="ECO:0000256" key="1">
    <source>
        <dbReference type="SAM" id="MobiDB-lite"/>
    </source>
</evidence>
<proteinExistence type="predicted"/>
<name>A0A250VU21_STROL</name>
<dbReference type="Proteomes" id="UP000217446">
    <property type="component" value="Unassembled WGS sequence"/>
</dbReference>